<evidence type="ECO:0000256" key="1">
    <source>
        <dbReference type="SAM" id="MobiDB-lite"/>
    </source>
</evidence>
<dbReference type="OrthoDB" id="4760831at2759"/>
<sequence>MSSSHPDAAFATNSPTTTLEVLARDLSTSLFRATHHGLYDKVAVLALHWENDDIGVEAMESELLNLFKRVYRFNVQTYVIPLVTTQFGFTVFLNGWLEDNQGERVLRIIIYSGHARAGGTRDTDWFLAGRTDRYGNLRGPILNWWLVRGTVNTYPGETCYIFDCCSGGSVVLGDHGGGELIASCGWEGFATAEHAWSLTQVLLETLHDLNGSPATLAQVFARVFRRGHQNQLGASPVYVPHESRPSVTLAPLGPERAITRPSTARSYPQVLLSVKVRATMPHDTTVWQAWLQSHIPPDVVDANVTVQAAFQGSCLLLLTLPTELWIMLPRNNGAYTFVAHVNSNILTCSQQPITMPIRPMQSMHPTLPPARENSPPRGVARDSSPGKRNI</sequence>
<protein>
    <recommendedName>
        <fullName evidence="4">Caspase family p20 domain-containing protein</fullName>
    </recommendedName>
</protein>
<proteinExistence type="predicted"/>
<accession>A0A1V6RXN4</accession>
<dbReference type="Proteomes" id="UP000191518">
    <property type="component" value="Unassembled WGS sequence"/>
</dbReference>
<dbReference type="EMBL" id="MDYP01000017">
    <property type="protein sequence ID" value="OQE06531.1"/>
    <property type="molecule type" value="Genomic_DNA"/>
</dbReference>
<feature type="region of interest" description="Disordered" evidence="1">
    <location>
        <begin position="358"/>
        <end position="390"/>
    </location>
</feature>
<evidence type="ECO:0008006" key="4">
    <source>
        <dbReference type="Google" id="ProtNLM"/>
    </source>
</evidence>
<evidence type="ECO:0000313" key="2">
    <source>
        <dbReference type="EMBL" id="OQE06531.1"/>
    </source>
</evidence>
<dbReference type="AlphaFoldDB" id="A0A1V6RXN4"/>
<keyword evidence="3" id="KW-1185">Reference proteome</keyword>
<comment type="caution">
    <text evidence="2">The sequence shown here is derived from an EMBL/GenBank/DDBJ whole genome shotgun (WGS) entry which is preliminary data.</text>
</comment>
<reference evidence="3" key="1">
    <citation type="journal article" date="2017" name="Nat. Microbiol.">
        <title>Global analysis of biosynthetic gene clusters reveals vast potential of secondary metabolite production in Penicillium species.</title>
        <authorList>
            <person name="Nielsen J.C."/>
            <person name="Grijseels S."/>
            <person name="Prigent S."/>
            <person name="Ji B."/>
            <person name="Dainat J."/>
            <person name="Nielsen K.F."/>
            <person name="Frisvad J.C."/>
            <person name="Workman M."/>
            <person name="Nielsen J."/>
        </authorList>
    </citation>
    <scope>NUCLEOTIDE SEQUENCE [LARGE SCALE GENOMIC DNA]</scope>
    <source>
        <strain evidence="3">IBT 29486</strain>
    </source>
</reference>
<organism evidence="2 3">
    <name type="scientific">Penicillium vulpinum</name>
    <dbReference type="NCBI Taxonomy" id="29845"/>
    <lineage>
        <taxon>Eukaryota</taxon>
        <taxon>Fungi</taxon>
        <taxon>Dikarya</taxon>
        <taxon>Ascomycota</taxon>
        <taxon>Pezizomycotina</taxon>
        <taxon>Eurotiomycetes</taxon>
        <taxon>Eurotiomycetidae</taxon>
        <taxon>Eurotiales</taxon>
        <taxon>Aspergillaceae</taxon>
        <taxon>Penicillium</taxon>
    </lineage>
</organism>
<evidence type="ECO:0000313" key="3">
    <source>
        <dbReference type="Proteomes" id="UP000191518"/>
    </source>
</evidence>
<name>A0A1V6RXN4_9EURO</name>
<dbReference type="STRING" id="29845.A0A1V6RXN4"/>
<gene>
    <name evidence="2" type="ORF">PENVUL_c017G06722</name>
</gene>